<protein>
    <recommendedName>
        <fullName evidence="4">Site-specific recombinase</fullName>
    </recommendedName>
</protein>
<dbReference type="InterPro" id="IPR011385">
    <property type="entry name" value="Site-sp_rcmbase"/>
</dbReference>
<evidence type="ECO:0008006" key="4">
    <source>
        <dbReference type="Google" id="ProtNLM"/>
    </source>
</evidence>
<gene>
    <name evidence="2" type="ORF">A11Q_1243</name>
</gene>
<accession>M4VQM2</accession>
<reference evidence="2 3" key="1">
    <citation type="journal article" date="2013" name="ISME J.">
        <title>By their genes ye shall know them: genomic signatures of predatory bacteria.</title>
        <authorList>
            <person name="Pasternak Z."/>
            <person name="Pietrokovski S."/>
            <person name="Rotem O."/>
            <person name="Gophna U."/>
            <person name="Lurie-Weinberger M.N."/>
            <person name="Jurkevitch E."/>
        </authorList>
    </citation>
    <scope>NUCLEOTIDE SEQUENCE [LARGE SCALE GENOMIC DNA]</scope>
    <source>
        <strain evidence="2 3">JSS</strain>
    </source>
</reference>
<keyword evidence="1" id="KW-1133">Transmembrane helix</keyword>
<dbReference type="Pfam" id="PF10136">
    <property type="entry name" value="SpecificRecomb"/>
    <property type="match status" value="1"/>
</dbReference>
<dbReference type="EMBL" id="CP003537">
    <property type="protein sequence ID" value="AGH95459.1"/>
    <property type="molecule type" value="Genomic_DNA"/>
</dbReference>
<name>M4VQM2_9BACT</name>
<dbReference type="KEGG" id="bex:A11Q_1243"/>
<keyword evidence="1" id="KW-0472">Membrane</keyword>
<feature type="transmembrane region" description="Helical" evidence="1">
    <location>
        <begin position="464"/>
        <end position="489"/>
    </location>
</feature>
<dbReference type="HOGENOM" id="CLU_023672_0_0_7"/>
<keyword evidence="3" id="KW-1185">Reference proteome</keyword>
<evidence type="ECO:0000313" key="2">
    <source>
        <dbReference type="EMBL" id="AGH95459.1"/>
    </source>
</evidence>
<organism evidence="2 3">
    <name type="scientific">Pseudobdellovibrio exovorus JSS</name>
    <dbReference type="NCBI Taxonomy" id="1184267"/>
    <lineage>
        <taxon>Bacteria</taxon>
        <taxon>Pseudomonadati</taxon>
        <taxon>Bdellovibrionota</taxon>
        <taxon>Bdellovibrionia</taxon>
        <taxon>Bdellovibrionales</taxon>
        <taxon>Pseudobdellovibrionaceae</taxon>
        <taxon>Pseudobdellovibrio</taxon>
    </lineage>
</organism>
<dbReference type="PATRIC" id="fig|1184267.3.peg.1258"/>
<sequence length="645" mass="72686">MDILSSLLAQNSAKRGDLDKVFWLVSVMKWLQRPRSVDEKNTKKESIYTVRLKYLLSMLNKNPDWKQNFVNTISALLVRISSVSQFTNAGNVSTSFTQEFISRIQEKFLLPKSPVTDDLMSLLYEIFPDSEESQIIDFIDESVLAELISLFAEQKEVHQKLQSDLLAASYVLSVQLLNGVFSLQKELDYFNKKAEKLSEFHLEGILREHQMRGDYQLTEDVFSLLAQMEKYVDELYSSMQTQGVKVELVYLFQTQKRKMRRLKVLLSFLHEGRSRAVTLRVFLSQLILDSHHQRSFSSFLSENMALITERIVQANSHIGEHYVTFSWKEFRKMFRSAMGGGAVTALTVFLKNLLAKLHLQGFIKGFAESLNYSGSFLLIQVLGMTLATKQPSATAPYIAAALKKSTTEARRSMVALLRTQFIAVLGNLSMVIPICFVVSWLMLKLNHPLMTVDEALNTFSSTDILGSAPLFATFTGCLLFMASLIAGWFENWVIVNRVGQRLKFNERLRKVFGVVRTERIANFVDVNANALAANISLGFLLGMTPQFLKFLGIPLDVKHVTLATGGFATSIPIAIGAGVDAWDFVNSILGIISVGILNISVSFLMAFLLASISSKVRFSSFVKLFKSGVRMMLVKPWLLIIPEKD</sequence>
<evidence type="ECO:0000256" key="1">
    <source>
        <dbReference type="SAM" id="Phobius"/>
    </source>
</evidence>
<dbReference type="eggNOG" id="COG4389">
    <property type="taxonomic scope" value="Bacteria"/>
</dbReference>
<proteinExistence type="predicted"/>
<feature type="transmembrane region" description="Helical" evidence="1">
    <location>
        <begin position="588"/>
        <end position="610"/>
    </location>
</feature>
<dbReference type="Proteomes" id="UP000012040">
    <property type="component" value="Chromosome"/>
</dbReference>
<feature type="transmembrane region" description="Helical" evidence="1">
    <location>
        <begin position="421"/>
        <end position="443"/>
    </location>
</feature>
<dbReference type="AlphaFoldDB" id="M4VQM2"/>
<dbReference type="RefSeq" id="WP_015469949.1">
    <property type="nucleotide sequence ID" value="NC_020813.1"/>
</dbReference>
<evidence type="ECO:0000313" key="3">
    <source>
        <dbReference type="Proteomes" id="UP000012040"/>
    </source>
</evidence>
<dbReference type="STRING" id="1184267.A11Q_1243"/>
<feature type="transmembrane region" description="Helical" evidence="1">
    <location>
        <begin position="528"/>
        <end position="548"/>
    </location>
</feature>
<keyword evidence="1" id="KW-0812">Transmembrane</keyword>